<evidence type="ECO:0000313" key="1">
    <source>
        <dbReference type="EMBL" id="MBD2500049.1"/>
    </source>
</evidence>
<protein>
    <submittedName>
        <fullName evidence="1">Uncharacterized protein</fullName>
    </submittedName>
</protein>
<gene>
    <name evidence="1" type="ORF">H6G83_05340</name>
</gene>
<name>A0ABR8CYP0_9NOST</name>
<dbReference type="Proteomes" id="UP000661112">
    <property type="component" value="Unassembled WGS sequence"/>
</dbReference>
<evidence type="ECO:0000313" key="2">
    <source>
        <dbReference type="Proteomes" id="UP000661112"/>
    </source>
</evidence>
<organism evidence="1 2">
    <name type="scientific">Anabaena azotica FACHB-119</name>
    <dbReference type="NCBI Taxonomy" id="947527"/>
    <lineage>
        <taxon>Bacteria</taxon>
        <taxon>Bacillati</taxon>
        <taxon>Cyanobacteriota</taxon>
        <taxon>Cyanophyceae</taxon>
        <taxon>Nostocales</taxon>
        <taxon>Nostocaceae</taxon>
        <taxon>Anabaena</taxon>
        <taxon>Anabaena azotica</taxon>
    </lineage>
</organism>
<keyword evidence="2" id="KW-1185">Reference proteome</keyword>
<dbReference type="EMBL" id="JACJSG010000005">
    <property type="protein sequence ID" value="MBD2500049.1"/>
    <property type="molecule type" value="Genomic_DNA"/>
</dbReference>
<proteinExistence type="predicted"/>
<accession>A0ABR8CYP0</accession>
<comment type="caution">
    <text evidence="1">The sequence shown here is derived from an EMBL/GenBank/DDBJ whole genome shotgun (WGS) entry which is preliminary data.</text>
</comment>
<dbReference type="RefSeq" id="WP_190468068.1">
    <property type="nucleotide sequence ID" value="NZ_JACJSG010000005.1"/>
</dbReference>
<sequence>MNIEQITEAILQMTVSSEYSLENIEEGNNEDEIKTRRKKIQERLMLLPGIDQKSEEPLGGGCLGCEENDPECCRQRLRMIIEKLSETSENIKIKDFDEIMNLIEKNYHDQEI</sequence>
<reference evidence="1 2" key="1">
    <citation type="journal article" date="2020" name="ISME J.">
        <title>Comparative genomics reveals insights into cyanobacterial evolution and habitat adaptation.</title>
        <authorList>
            <person name="Chen M.Y."/>
            <person name="Teng W.K."/>
            <person name="Zhao L."/>
            <person name="Hu C.X."/>
            <person name="Zhou Y.K."/>
            <person name="Han B.P."/>
            <person name="Song L.R."/>
            <person name="Shu W.S."/>
        </authorList>
    </citation>
    <scope>NUCLEOTIDE SEQUENCE [LARGE SCALE GENOMIC DNA]</scope>
    <source>
        <strain evidence="1 2">FACHB-119</strain>
    </source>
</reference>